<evidence type="ECO:0000313" key="3">
    <source>
        <dbReference type="Proteomes" id="UP001417504"/>
    </source>
</evidence>
<dbReference type="Proteomes" id="UP001417504">
    <property type="component" value="Unassembled WGS sequence"/>
</dbReference>
<protein>
    <submittedName>
        <fullName evidence="2">Uncharacterized protein</fullName>
    </submittedName>
</protein>
<comment type="caution">
    <text evidence="2">The sequence shown here is derived from an EMBL/GenBank/DDBJ whole genome shotgun (WGS) entry which is preliminary data.</text>
</comment>
<organism evidence="2 3">
    <name type="scientific">Stephania japonica</name>
    <dbReference type="NCBI Taxonomy" id="461633"/>
    <lineage>
        <taxon>Eukaryota</taxon>
        <taxon>Viridiplantae</taxon>
        <taxon>Streptophyta</taxon>
        <taxon>Embryophyta</taxon>
        <taxon>Tracheophyta</taxon>
        <taxon>Spermatophyta</taxon>
        <taxon>Magnoliopsida</taxon>
        <taxon>Ranunculales</taxon>
        <taxon>Menispermaceae</taxon>
        <taxon>Menispermoideae</taxon>
        <taxon>Cissampelideae</taxon>
        <taxon>Stephania</taxon>
    </lineage>
</organism>
<dbReference type="EMBL" id="JBBNAE010000004">
    <property type="protein sequence ID" value="KAK9130958.1"/>
    <property type="molecule type" value="Genomic_DNA"/>
</dbReference>
<feature type="region of interest" description="Disordered" evidence="1">
    <location>
        <begin position="30"/>
        <end position="101"/>
    </location>
</feature>
<reference evidence="2 3" key="1">
    <citation type="submission" date="2024-01" db="EMBL/GenBank/DDBJ databases">
        <title>Genome assemblies of Stephania.</title>
        <authorList>
            <person name="Yang L."/>
        </authorList>
    </citation>
    <scope>NUCLEOTIDE SEQUENCE [LARGE SCALE GENOMIC DNA]</scope>
    <source>
        <strain evidence="2">QJT</strain>
        <tissue evidence="2">Leaf</tissue>
    </source>
</reference>
<sequence length="101" mass="11448">MEKLGAVESVQDGRGHRRFEVGRRRLVVKVGHQSPRNMGESQMRGGRECSANERGRERCGGKSRREGQTWTKEAGRGEVRTERGGKGEERTQGLIVRRSRE</sequence>
<proteinExistence type="predicted"/>
<evidence type="ECO:0000313" key="2">
    <source>
        <dbReference type="EMBL" id="KAK9130958.1"/>
    </source>
</evidence>
<dbReference type="AlphaFoldDB" id="A0AAP0P515"/>
<keyword evidence="3" id="KW-1185">Reference proteome</keyword>
<feature type="compositionally biased region" description="Basic and acidic residues" evidence="1">
    <location>
        <begin position="45"/>
        <end position="91"/>
    </location>
</feature>
<evidence type="ECO:0000256" key="1">
    <source>
        <dbReference type="SAM" id="MobiDB-lite"/>
    </source>
</evidence>
<accession>A0AAP0P515</accession>
<name>A0AAP0P515_9MAGN</name>
<gene>
    <name evidence="2" type="ORF">Sjap_011445</name>
</gene>